<dbReference type="EC" id="2.1.1.360" evidence="2 11"/>
<evidence type="ECO:0000259" key="12">
    <source>
        <dbReference type="PROSITE" id="PS51569"/>
    </source>
</evidence>
<comment type="miscellaneous">
    <text evidence="11">In contrast to other lysine histone methyltransferases, it does not contain a SET domain, suggesting the existence of another mechanism for methylation of lysine residues of histones.</text>
</comment>
<comment type="function">
    <text evidence="11">Histone methyltransferase that specifically trimethylates histone H3 to form H3K79me3. This methylation is required for telomere silencing and for the pachytene checkpoint during the meiotic cell cycle by allowing the recruitment of RAD9 to double strand breaks. Nucleosomes are preferred as substrate compared to free histone.</text>
</comment>
<dbReference type="Gene3D" id="3.40.50.150">
    <property type="entry name" value="Vaccinia Virus protein VP39"/>
    <property type="match status" value="1"/>
</dbReference>
<feature type="domain" description="DOT1" evidence="12">
    <location>
        <begin position="1"/>
        <end position="75"/>
    </location>
</feature>
<dbReference type="STRING" id="400682.A0A1X7SI86"/>
<evidence type="ECO:0000256" key="4">
    <source>
        <dbReference type="ARBA" id="ARBA00022603"/>
    </source>
</evidence>
<keyword evidence="7 11" id="KW-0156">Chromatin regulator</keyword>
<comment type="similarity">
    <text evidence="11">Belongs to the class I-like SAM-binding methyltransferase superfamily. DOT1 family.</text>
</comment>
<evidence type="ECO:0000256" key="7">
    <source>
        <dbReference type="ARBA" id="ARBA00022853"/>
    </source>
</evidence>
<accession>A0A1X7SI86</accession>
<dbReference type="AlphaFoldDB" id="A0A1X7SI86"/>
<dbReference type="PANTHER" id="PTHR21451:SF0">
    <property type="entry name" value="HISTONE-LYSINE N-METHYLTRANSFERASE, H3 LYSINE-79 SPECIFIC"/>
    <property type="match status" value="1"/>
</dbReference>
<proteinExistence type="inferred from homology"/>
<dbReference type="CDD" id="cd02440">
    <property type="entry name" value="AdoMet_MTases"/>
    <property type="match status" value="1"/>
</dbReference>
<dbReference type="GO" id="GO:0140956">
    <property type="term" value="F:histone H3K79 trimethyltransferase activity"/>
    <property type="evidence" value="ECO:0007669"/>
    <property type="project" value="UniProtKB-EC"/>
</dbReference>
<evidence type="ECO:0000256" key="11">
    <source>
        <dbReference type="RuleBase" id="RU271113"/>
    </source>
</evidence>
<keyword evidence="5 11" id="KW-0808">Transferase</keyword>
<dbReference type="OrthoDB" id="443402at2759"/>
<keyword evidence="8 11" id="KW-0539">Nucleus</keyword>
<evidence type="ECO:0000256" key="6">
    <source>
        <dbReference type="ARBA" id="ARBA00022691"/>
    </source>
</evidence>
<organism evidence="13">
    <name type="scientific">Amphimedon queenslandica</name>
    <name type="common">Sponge</name>
    <dbReference type="NCBI Taxonomy" id="400682"/>
    <lineage>
        <taxon>Eukaryota</taxon>
        <taxon>Metazoa</taxon>
        <taxon>Porifera</taxon>
        <taxon>Demospongiae</taxon>
        <taxon>Heteroscleromorpha</taxon>
        <taxon>Haplosclerida</taxon>
        <taxon>Niphatidae</taxon>
        <taxon>Amphimedon</taxon>
    </lineage>
</organism>
<dbReference type="SUPFAM" id="SSF53335">
    <property type="entry name" value="S-adenosyl-L-methionine-dependent methyltransferases"/>
    <property type="match status" value="1"/>
</dbReference>
<dbReference type="GO" id="GO:0032259">
    <property type="term" value="P:methylation"/>
    <property type="evidence" value="ECO:0007669"/>
    <property type="project" value="UniProtKB-KW"/>
</dbReference>
<keyword evidence="4 11" id="KW-0489">Methyltransferase</keyword>
<dbReference type="GO" id="GO:0000077">
    <property type="term" value="P:DNA damage checkpoint signaling"/>
    <property type="evidence" value="ECO:0007669"/>
    <property type="project" value="TreeGrafter"/>
</dbReference>
<evidence type="ECO:0000256" key="1">
    <source>
        <dbReference type="ARBA" id="ARBA00004123"/>
    </source>
</evidence>
<evidence type="ECO:0000256" key="5">
    <source>
        <dbReference type="ARBA" id="ARBA00022679"/>
    </source>
</evidence>
<dbReference type="InterPro" id="IPR029063">
    <property type="entry name" value="SAM-dependent_MTases_sf"/>
</dbReference>
<evidence type="ECO:0000256" key="3">
    <source>
        <dbReference type="ARBA" id="ARBA00020987"/>
    </source>
</evidence>
<protein>
    <recommendedName>
        <fullName evidence="3 11">Histone-lysine N-methyltransferase, H3 lysine-79 specific</fullName>
        <ecNumber evidence="2 11">2.1.1.360</ecNumber>
    </recommendedName>
    <alternativeName>
        <fullName evidence="9 11">Histone H3-K79 methyltransferase</fullName>
    </alternativeName>
</protein>
<dbReference type="GO" id="GO:0006281">
    <property type="term" value="P:DNA repair"/>
    <property type="evidence" value="ECO:0007669"/>
    <property type="project" value="TreeGrafter"/>
</dbReference>
<evidence type="ECO:0000256" key="2">
    <source>
        <dbReference type="ARBA" id="ARBA00012190"/>
    </source>
</evidence>
<dbReference type="eggNOG" id="KOG3924">
    <property type="taxonomic scope" value="Eukaryota"/>
</dbReference>
<evidence type="ECO:0000256" key="9">
    <source>
        <dbReference type="ARBA" id="ARBA00029821"/>
    </source>
</evidence>
<comment type="catalytic activity">
    <reaction evidence="10 11">
        <text>L-lysyl(79)-[histone H3] + 3 S-adenosyl-L-methionine = N(6),N(6),N(6)-trimethyl-L-lysyl(79)-[histone H3] + 3 S-adenosyl-L-homocysteine + 3 H(+)</text>
        <dbReference type="Rhea" id="RHEA:60328"/>
        <dbReference type="Rhea" id="RHEA-COMP:15549"/>
        <dbReference type="Rhea" id="RHEA-COMP:15552"/>
        <dbReference type="ChEBI" id="CHEBI:15378"/>
        <dbReference type="ChEBI" id="CHEBI:29969"/>
        <dbReference type="ChEBI" id="CHEBI:57856"/>
        <dbReference type="ChEBI" id="CHEBI:59789"/>
        <dbReference type="ChEBI" id="CHEBI:61961"/>
        <dbReference type="EC" id="2.1.1.360"/>
    </reaction>
</comment>
<dbReference type="InterPro" id="IPR025789">
    <property type="entry name" value="DOT1_dom"/>
</dbReference>
<evidence type="ECO:0000256" key="8">
    <source>
        <dbReference type="ARBA" id="ARBA00023242"/>
    </source>
</evidence>
<dbReference type="PANTHER" id="PTHR21451">
    <property type="entry name" value="HISTONE H3 METHYLTRANSFERASE"/>
    <property type="match status" value="1"/>
</dbReference>
<evidence type="ECO:0000313" key="13">
    <source>
        <dbReference type="EnsemblMetazoa" id="Aqu2.1.01766_001"/>
    </source>
</evidence>
<dbReference type="Pfam" id="PF08123">
    <property type="entry name" value="DOT1"/>
    <property type="match status" value="1"/>
</dbReference>
<evidence type="ECO:0000256" key="10">
    <source>
        <dbReference type="ARBA" id="ARBA00047770"/>
    </source>
</evidence>
<name>A0A1X7SI86_AMPQE</name>
<sequence length="75" mass="8356">LIQEVIATTRMTENDVFLDLGSGVGQIVLQVAASVGCKCYGIEKADIPAKYAESNFDWNQPKLSTQYLYMHQETL</sequence>
<dbReference type="EnsemblMetazoa" id="Aqu2.1.01766_001">
    <property type="protein sequence ID" value="Aqu2.1.01766_001"/>
    <property type="gene ID" value="Aqu2.1.01766"/>
</dbReference>
<dbReference type="PROSITE" id="PS51569">
    <property type="entry name" value="DOT1"/>
    <property type="match status" value="1"/>
</dbReference>
<comment type="subcellular location">
    <subcellularLocation>
        <location evidence="1 11">Nucleus</location>
    </subcellularLocation>
</comment>
<reference evidence="13" key="1">
    <citation type="submission" date="2017-05" db="UniProtKB">
        <authorList>
            <consortium name="EnsemblMetazoa"/>
        </authorList>
    </citation>
    <scope>IDENTIFICATION</scope>
</reference>
<keyword evidence="6 11" id="KW-0949">S-adenosyl-L-methionine</keyword>
<dbReference type="InterPro" id="IPR030445">
    <property type="entry name" value="H3-K79_meTrfase"/>
</dbReference>
<dbReference type="GO" id="GO:0005634">
    <property type="term" value="C:nucleus"/>
    <property type="evidence" value="ECO:0007669"/>
    <property type="project" value="UniProtKB-SubCell"/>
</dbReference>
<dbReference type="InParanoid" id="A0A1X7SI86"/>